<protein>
    <submittedName>
        <fullName evidence="1">Uncharacterized protein</fullName>
    </submittedName>
</protein>
<evidence type="ECO:0000313" key="1">
    <source>
        <dbReference type="EMBL" id="UYV84846.1"/>
    </source>
</evidence>
<accession>A0ABY6LUT3</accession>
<keyword evidence="2" id="KW-1185">Reference proteome</keyword>
<gene>
    <name evidence="1" type="ORF">LAZ67_X003684</name>
</gene>
<reference evidence="1 2" key="1">
    <citation type="submission" date="2022-03" db="EMBL/GenBank/DDBJ databases">
        <title>A chromosomal length assembly of Cordylochernes scorpioides.</title>
        <authorList>
            <person name="Zeh D."/>
            <person name="Zeh J."/>
        </authorList>
    </citation>
    <scope>NUCLEOTIDE SEQUENCE [LARGE SCALE GENOMIC DNA]</scope>
    <source>
        <strain evidence="1">IN4F17</strain>
        <tissue evidence="1">Whole Body</tissue>
    </source>
</reference>
<dbReference type="EMBL" id="CP092886">
    <property type="protein sequence ID" value="UYV84846.1"/>
    <property type="molecule type" value="Genomic_DNA"/>
</dbReference>
<name>A0ABY6LUT3_9ARAC</name>
<organism evidence="1 2">
    <name type="scientific">Cordylochernes scorpioides</name>
    <dbReference type="NCBI Taxonomy" id="51811"/>
    <lineage>
        <taxon>Eukaryota</taxon>
        <taxon>Metazoa</taxon>
        <taxon>Ecdysozoa</taxon>
        <taxon>Arthropoda</taxon>
        <taxon>Chelicerata</taxon>
        <taxon>Arachnida</taxon>
        <taxon>Pseudoscorpiones</taxon>
        <taxon>Cheliferoidea</taxon>
        <taxon>Chernetidae</taxon>
        <taxon>Cordylochernes</taxon>
    </lineage>
</organism>
<sequence length="109" mass="12373">MYKNNAFCISSLCRKGDIECATTPPWHFQTRVNNLYTSCNTFLIDSTESTITLIGCYEIEAAPVLIKAIVRNHGRQAVNYEQDRLMGISEHLIVLIKELYTEQEATAKT</sequence>
<evidence type="ECO:0000313" key="2">
    <source>
        <dbReference type="Proteomes" id="UP001235939"/>
    </source>
</evidence>
<dbReference type="Proteomes" id="UP001235939">
    <property type="component" value="Chromosome X"/>
</dbReference>
<proteinExistence type="predicted"/>